<dbReference type="PROSITE" id="PS00028">
    <property type="entry name" value="ZINC_FINGER_C2H2_1"/>
    <property type="match status" value="1"/>
</dbReference>
<keyword evidence="2" id="KW-1133">Transmembrane helix</keyword>
<feature type="domain" description="C2H2-type" evidence="3">
    <location>
        <begin position="77"/>
        <end position="105"/>
    </location>
</feature>
<evidence type="ECO:0000256" key="2">
    <source>
        <dbReference type="SAM" id="Phobius"/>
    </source>
</evidence>
<dbReference type="EMBL" id="BARW01023382">
    <property type="protein sequence ID" value="GAI95057.1"/>
    <property type="molecule type" value="Genomic_DNA"/>
</dbReference>
<accession>X1SPT2</accession>
<organism evidence="4">
    <name type="scientific">marine sediment metagenome</name>
    <dbReference type="NCBI Taxonomy" id="412755"/>
    <lineage>
        <taxon>unclassified sequences</taxon>
        <taxon>metagenomes</taxon>
        <taxon>ecological metagenomes</taxon>
    </lineage>
</organism>
<comment type="caution">
    <text evidence="4">The sequence shown here is derived from an EMBL/GenBank/DDBJ whole genome shotgun (WGS) entry which is preliminary data.</text>
</comment>
<name>X1SPT2_9ZZZZ</name>
<evidence type="ECO:0000313" key="4">
    <source>
        <dbReference type="EMBL" id="GAI95057.1"/>
    </source>
</evidence>
<reference evidence="4" key="1">
    <citation type="journal article" date="2014" name="Front. Microbiol.">
        <title>High frequency of phylogenetically diverse reductive dehalogenase-homologous genes in deep subseafloor sedimentary metagenomes.</title>
        <authorList>
            <person name="Kawai M."/>
            <person name="Futagami T."/>
            <person name="Toyoda A."/>
            <person name="Takaki Y."/>
            <person name="Nishi S."/>
            <person name="Hori S."/>
            <person name="Arai W."/>
            <person name="Tsubouchi T."/>
            <person name="Morono Y."/>
            <person name="Uchiyama I."/>
            <person name="Ito T."/>
            <person name="Fujiyama A."/>
            <person name="Inagaki F."/>
            <person name="Takami H."/>
        </authorList>
    </citation>
    <scope>NUCLEOTIDE SEQUENCE</scope>
    <source>
        <strain evidence="4">Expedition CK06-06</strain>
    </source>
</reference>
<evidence type="ECO:0000259" key="3">
    <source>
        <dbReference type="PROSITE" id="PS50157"/>
    </source>
</evidence>
<feature type="transmembrane region" description="Helical" evidence="2">
    <location>
        <begin position="47"/>
        <end position="68"/>
    </location>
</feature>
<dbReference type="InterPro" id="IPR013087">
    <property type="entry name" value="Znf_C2H2_type"/>
</dbReference>
<proteinExistence type="predicted"/>
<dbReference type="PROSITE" id="PS50157">
    <property type="entry name" value="ZINC_FINGER_C2H2_2"/>
    <property type="match status" value="1"/>
</dbReference>
<protein>
    <recommendedName>
        <fullName evidence="3">C2H2-type domain-containing protein</fullName>
    </recommendedName>
</protein>
<sequence length="110" mass="11977">MLPSIVAAQTVMRKKEEARKKLEEKPKKGLSWGGGNPMAEERRISPAIIIPIGLGLGLVAVLGFVAFAQAAPTTKEYCCPICGGCFDSYDELYAHFTDAHPSEPITIIWE</sequence>
<evidence type="ECO:0000256" key="1">
    <source>
        <dbReference type="SAM" id="MobiDB-lite"/>
    </source>
</evidence>
<feature type="region of interest" description="Disordered" evidence="1">
    <location>
        <begin position="9"/>
        <end position="37"/>
    </location>
</feature>
<dbReference type="AlphaFoldDB" id="X1SPT2"/>
<gene>
    <name evidence="4" type="ORF">S12H4_38797</name>
</gene>
<keyword evidence="2" id="KW-0812">Transmembrane</keyword>
<feature type="compositionally biased region" description="Basic and acidic residues" evidence="1">
    <location>
        <begin position="13"/>
        <end position="27"/>
    </location>
</feature>
<keyword evidence="2" id="KW-0472">Membrane</keyword>